<gene>
    <name evidence="2" type="ORF">FKZ61_11710</name>
</gene>
<evidence type="ECO:0000313" key="3">
    <source>
        <dbReference type="Proteomes" id="UP000317371"/>
    </source>
</evidence>
<keyword evidence="3" id="KW-1185">Reference proteome</keyword>
<organism evidence="2 3">
    <name type="scientific">Litorilinea aerophila</name>
    <dbReference type="NCBI Taxonomy" id="1204385"/>
    <lineage>
        <taxon>Bacteria</taxon>
        <taxon>Bacillati</taxon>
        <taxon>Chloroflexota</taxon>
        <taxon>Caldilineae</taxon>
        <taxon>Caldilineales</taxon>
        <taxon>Caldilineaceae</taxon>
        <taxon>Litorilinea</taxon>
    </lineage>
</organism>
<dbReference type="Gene3D" id="1.10.1200.10">
    <property type="entry name" value="ACP-like"/>
    <property type="match status" value="1"/>
</dbReference>
<accession>A0A540VFN2</accession>
<dbReference type="InterPro" id="IPR009081">
    <property type="entry name" value="PP-bd_ACP"/>
</dbReference>
<dbReference type="Proteomes" id="UP000317371">
    <property type="component" value="Unassembled WGS sequence"/>
</dbReference>
<dbReference type="Pfam" id="PF00550">
    <property type="entry name" value="PP-binding"/>
    <property type="match status" value="1"/>
</dbReference>
<comment type="caution">
    <text evidence="2">The sequence shown here is derived from an EMBL/GenBank/DDBJ whole genome shotgun (WGS) entry which is preliminary data.</text>
</comment>
<evidence type="ECO:0000259" key="1">
    <source>
        <dbReference type="PROSITE" id="PS50075"/>
    </source>
</evidence>
<reference evidence="2 3" key="1">
    <citation type="submission" date="2019-06" db="EMBL/GenBank/DDBJ databases">
        <title>Genome sequence of Litorilinea aerophila BAA-2444.</title>
        <authorList>
            <person name="Maclea K.S."/>
            <person name="Maurais E.G."/>
            <person name="Iannazzi L.C."/>
        </authorList>
    </citation>
    <scope>NUCLEOTIDE SEQUENCE [LARGE SCALE GENOMIC DNA]</scope>
    <source>
        <strain evidence="2 3">ATCC BAA-2444</strain>
    </source>
</reference>
<protein>
    <submittedName>
        <fullName evidence="2">Acyl carrier protein</fullName>
    </submittedName>
</protein>
<evidence type="ECO:0000313" key="2">
    <source>
        <dbReference type="EMBL" id="TQE95502.1"/>
    </source>
</evidence>
<feature type="domain" description="Carrier" evidence="1">
    <location>
        <begin position="4"/>
        <end position="86"/>
    </location>
</feature>
<dbReference type="InParanoid" id="A0A540VFN2"/>
<dbReference type="RefSeq" id="WP_141610321.1">
    <property type="nucleotide sequence ID" value="NZ_VIGC02000013.1"/>
</dbReference>
<dbReference type="OrthoDB" id="2625323at2"/>
<dbReference type="SUPFAM" id="SSF47336">
    <property type="entry name" value="ACP-like"/>
    <property type="match status" value="1"/>
</dbReference>
<dbReference type="AlphaFoldDB" id="A0A540VFN2"/>
<sequence length="87" mass="9559">MSVQALTDVKAQIRRYVAENLLFSGNGFDIGDDTSFLDEGIVDSTGVVELVLFVEETFGIAVEDDEIVPDNFDTVNNLAAYIQRKLA</sequence>
<proteinExistence type="predicted"/>
<dbReference type="EMBL" id="VIGC01000013">
    <property type="protein sequence ID" value="TQE95502.1"/>
    <property type="molecule type" value="Genomic_DNA"/>
</dbReference>
<dbReference type="PROSITE" id="PS50075">
    <property type="entry name" value="CARRIER"/>
    <property type="match status" value="1"/>
</dbReference>
<name>A0A540VFN2_9CHLR</name>
<dbReference type="InterPro" id="IPR036736">
    <property type="entry name" value="ACP-like_sf"/>
</dbReference>